<evidence type="ECO:0000313" key="2">
    <source>
        <dbReference type="Proteomes" id="UP000624244"/>
    </source>
</evidence>
<sequence length="329" mass="37893">MGPLKLSHLPPPTTAPETCTITDGAKKPFRFMDLPKDIRLIVYEELGMRTYRDRFHLREDQYYVTLVNTVIPGLSILATSHQIRSEASFVILPRLRMIVCSPPVIVIRAEHLISLINLHDCFSSVYGTKFMEKLISCLYDSRALPRMMLYRKGKLSTRQLRRRLRLQELMAIDDEVSLKAFVRFALRAMKYLARNTTETRHVYLPLTFVVEVPDTFQGIPVTTSTSLMKTLSYRLFSPLIPTPPRTVTNHAGIMWLLRRFTSHISKACELWRIVSLIVKVRLLNEGHTGWRISGRNVQKAISRGLEEAKSNTPDIVRYGGRAPRKRDEI</sequence>
<evidence type="ECO:0000313" key="1">
    <source>
        <dbReference type="EMBL" id="KAF5854515.1"/>
    </source>
</evidence>
<organism evidence="1 2">
    <name type="scientific">Cochliobolus sativus</name>
    <name type="common">Common root rot and spot blotch fungus</name>
    <name type="synonym">Bipolaris sorokiniana</name>
    <dbReference type="NCBI Taxonomy" id="45130"/>
    <lineage>
        <taxon>Eukaryota</taxon>
        <taxon>Fungi</taxon>
        <taxon>Dikarya</taxon>
        <taxon>Ascomycota</taxon>
        <taxon>Pezizomycotina</taxon>
        <taxon>Dothideomycetes</taxon>
        <taxon>Pleosporomycetidae</taxon>
        <taxon>Pleosporales</taxon>
        <taxon>Pleosporineae</taxon>
        <taxon>Pleosporaceae</taxon>
        <taxon>Bipolaris</taxon>
    </lineage>
</organism>
<dbReference type="AlphaFoldDB" id="A0A8H5ZSQ9"/>
<accession>A0A8H5ZSQ9</accession>
<reference evidence="1" key="1">
    <citation type="submission" date="2019-11" db="EMBL/GenBank/DDBJ databases">
        <title>Bipolaris sorokiniana Genome sequencing.</title>
        <authorList>
            <person name="Wang H."/>
        </authorList>
    </citation>
    <scope>NUCLEOTIDE SEQUENCE</scope>
</reference>
<dbReference type="EMBL" id="WNKQ01000001">
    <property type="protein sequence ID" value="KAF5854515.1"/>
    <property type="molecule type" value="Genomic_DNA"/>
</dbReference>
<dbReference type="OMA" id="CELWRIV"/>
<comment type="caution">
    <text evidence="1">The sequence shown here is derived from an EMBL/GenBank/DDBJ whole genome shotgun (WGS) entry which is preliminary data.</text>
</comment>
<gene>
    <name evidence="1" type="ORF">GGP41_007342</name>
</gene>
<proteinExistence type="predicted"/>
<dbReference type="Proteomes" id="UP000624244">
    <property type="component" value="Unassembled WGS sequence"/>
</dbReference>
<protein>
    <recommendedName>
        <fullName evidence="3">F-box domain-containing protein</fullName>
    </recommendedName>
</protein>
<name>A0A8H5ZSQ9_COCSA</name>
<evidence type="ECO:0008006" key="3">
    <source>
        <dbReference type="Google" id="ProtNLM"/>
    </source>
</evidence>